<dbReference type="Pfam" id="PF02192">
    <property type="entry name" value="PI3K_p85B"/>
    <property type="match status" value="1"/>
</dbReference>
<dbReference type="InterPro" id="IPR018936">
    <property type="entry name" value="PI3/4_kinase_CS"/>
</dbReference>
<dbReference type="PROSITE" id="PS51544">
    <property type="entry name" value="PI3K_ABD"/>
    <property type="match status" value="1"/>
</dbReference>
<comment type="similarity">
    <text evidence="3">Belongs to the complex I NDUFB3 subunit family.</text>
</comment>
<sequence>MVCPQDSPDVWSIIECGQLEVEGSTVLDLLLPNGFLVSVRCSMDLTLAMLKQELFIQAKKLPLFNLLLTPSDYIFFTIRTDGEREELYDESRSIFSLRLFVPLLCLIEPEGNREEKELIHDIGLAIGRPLTEIEAKLSSEEMSYRMDLYRVSEQAVANRGVVGYSHYAFPEEVSSELDTDIPPQVKSKIEMADLYIELWYRSREDELANIDTNCVCVKIRKVIGVHASDAIANAIKELMQQHKLFIKETASDFLLQIAGRRCFLTKDIRLTSFEYVRSCFENYRIPKFILRRKDIVMKDFTEPPPITKPSWVRAYESRLDRADKIAMKECSLWKVDDNLKLRIHSASHLSILDFDKIYVKASVYHGMDLIANKESAYVSPSNPRWNDGWIDFDLCLKDLAPSVQLCLSLVAVKQKKKEEYNGIGWVNLRLFDYSGKLVQGKHMLYLWPFPKYCTELLYPSGQLGSNDNRDTVRIEVEFQDYGCIEFPDIDSVCEYVEKLDIRSTRSSSPTLSPPSNSTREFLDSLRFVNAENLTDMQMERLWESRELVAQYKPDLLPLIAQCPLIWTRRDEFSRLYELLKRWGKIQPEMALMLLDFKYPDIRIREFAVDSLDNVLDNDRLQLYILPLLQVLKFEPYGSCALSRMLLKRALCNNRIGHILFWLLRAELGQLSEVGQDLTRIYKRFALMIEAYCRANCTHLNSMLRQVDMVVRLTNLSRIIKTMKDNECATKHLQKELASYVEIMQNMISPLDISDSLGTLNIEQCRVIGSAKQPLRLAWTNPEPLARLHSETHQIIFKNGDDLRQDMLTLQVMRIMDSLWKSQDYDLCLSIYEVLPMGRNVGMIYVVQNCNTLFEIQCAAKQLGSTFSMESGLINKYIRNCSENSKVYLEGVDRFTASCAGYCVATYVLGIKDRHQDNIMLAKDGRLFHIDFGHFLGHHKKKLGINRDRVPFVLTDHFLCVIAKGKSNFRDSHEYKKFKKLCTDAYIILHQRSKLFISLFSVLLCMGLPELQKAEDIDFLKGTLCSDVNSNTAAASFYKIFEEAFSGAWSTKTNCLDESQNDRNRKIPRQQALSSMSYVQNHTLAFAEVLVLKKYKTTDRINVAQKAFNDKRWLGDIIENNFQERAVFTLMGHDHGPKIPSYTLYDNYREISKLRAHEERLARIGLKDPWIRNYSYLFMGRFAGDQWGSFKHMFRAGWKLGCGVAAAVIAVEESYMYWNDFASLDANKLLEKTVKQLTANSDQWIIPKNGQNTAVSQHQLSGSAASIINLLNVIMQILSRNRSNLMSSNQYTRQSPTKLNWNLKRYLEPINAMNDYSQKRKPLAHLDTGGSNFDRFIISERRNDNPILDWIVGKFSRRGLDWSSGNLRLVNVQGNSILGSDLIVHDRSVEIPLKQWLYILNSILKPSPNYT</sequence>
<feature type="domain" description="PIK helical" evidence="19">
    <location>
        <begin position="507"/>
        <end position="694"/>
    </location>
</feature>
<dbReference type="GO" id="GO:0005743">
    <property type="term" value="C:mitochondrial inner membrane"/>
    <property type="evidence" value="ECO:0007669"/>
    <property type="project" value="UniProtKB-SubCell"/>
</dbReference>
<dbReference type="InterPro" id="IPR035892">
    <property type="entry name" value="C2_domain_sf"/>
</dbReference>
<reference evidence="22 23" key="1">
    <citation type="submission" date="2018-08" db="EMBL/GenBank/DDBJ databases">
        <authorList>
            <person name="Laetsch R D."/>
            <person name="Stevens L."/>
            <person name="Kumar S."/>
            <person name="Blaxter L. M."/>
        </authorList>
    </citation>
    <scope>NUCLEOTIDE SEQUENCE [LARGE SCALE GENOMIC DNA]</scope>
</reference>
<evidence type="ECO:0000259" key="19">
    <source>
        <dbReference type="PROSITE" id="PS51545"/>
    </source>
</evidence>
<evidence type="ECO:0000256" key="16">
    <source>
        <dbReference type="PROSITE-ProRule" id="PRU00880"/>
    </source>
</evidence>
<evidence type="ECO:0000256" key="4">
    <source>
        <dbReference type="ARBA" id="ARBA00022448"/>
    </source>
</evidence>
<dbReference type="Gene3D" id="3.10.20.90">
    <property type="entry name" value="Phosphatidylinositol 3-kinase Catalytic Subunit, Chain A, domain 1"/>
    <property type="match status" value="2"/>
</dbReference>
<comment type="subcellular location">
    <subcellularLocation>
        <location evidence="2">Mitochondrion inner membrane</location>
        <topology evidence="2">Single-pass membrane protein</topology>
        <orientation evidence="2">Matrix side</orientation>
    </subcellularLocation>
</comment>
<evidence type="ECO:0000256" key="9">
    <source>
        <dbReference type="ARBA" id="ARBA00022777"/>
    </source>
</evidence>
<keyword evidence="14" id="KW-0496">Mitochondrion</keyword>
<proteinExistence type="inferred from homology"/>
<comment type="function">
    <text evidence="1">Accessory subunit of the mitochondrial membrane respiratory chain NADH dehydrogenase (Complex I), that is believed not to be involved in catalysis. Complex I functions in the transfer of electrons from NADH to the respiratory chain. The immediate electron acceptor for the enzyme is believed to be ubiquinone.</text>
</comment>
<evidence type="ECO:0000259" key="20">
    <source>
        <dbReference type="PROSITE" id="PS51546"/>
    </source>
</evidence>
<dbReference type="Gene3D" id="3.30.1010.10">
    <property type="entry name" value="Phosphatidylinositol 3-kinase Catalytic Subunit, Chain A, domain 4"/>
    <property type="match status" value="1"/>
</dbReference>
<evidence type="ECO:0000313" key="22">
    <source>
        <dbReference type="EMBL" id="VBB28807.1"/>
    </source>
</evidence>
<dbReference type="Pfam" id="PF00454">
    <property type="entry name" value="PI3_PI4_kinase"/>
    <property type="match status" value="1"/>
</dbReference>
<dbReference type="Gene3D" id="1.25.40.70">
    <property type="entry name" value="Phosphatidylinositol 3-kinase, accessory domain (PIK)"/>
    <property type="match status" value="1"/>
</dbReference>
<keyword evidence="9" id="KW-0418">Kinase</keyword>
<dbReference type="SUPFAM" id="SSF56112">
    <property type="entry name" value="Protein kinase-like (PK-like)"/>
    <property type="match status" value="1"/>
</dbReference>
<dbReference type="SUPFAM" id="SSF54236">
    <property type="entry name" value="Ubiquitin-like"/>
    <property type="match status" value="1"/>
</dbReference>
<evidence type="ECO:0000313" key="23">
    <source>
        <dbReference type="Proteomes" id="UP000276991"/>
    </source>
</evidence>
<keyword evidence="12" id="KW-0249">Electron transport</keyword>
<dbReference type="Pfam" id="PF00613">
    <property type="entry name" value="PI3Ka"/>
    <property type="match status" value="1"/>
</dbReference>
<dbReference type="InterPro" id="IPR042236">
    <property type="entry name" value="PI3K_accessory_sf"/>
</dbReference>
<evidence type="ECO:0000256" key="5">
    <source>
        <dbReference type="ARBA" id="ARBA00022660"/>
    </source>
</evidence>
<dbReference type="PROSITE" id="PS51545">
    <property type="entry name" value="PIK_HELICAL"/>
    <property type="match status" value="1"/>
</dbReference>
<dbReference type="InterPro" id="IPR016024">
    <property type="entry name" value="ARM-type_fold"/>
</dbReference>
<dbReference type="Gene3D" id="1.10.1070.11">
    <property type="entry name" value="Phosphatidylinositol 3-/4-kinase, catalytic domain"/>
    <property type="match status" value="1"/>
</dbReference>
<evidence type="ECO:0000256" key="3">
    <source>
        <dbReference type="ARBA" id="ARBA00005667"/>
    </source>
</evidence>
<dbReference type="InterPro" id="IPR012576">
    <property type="entry name" value="NDUFB3"/>
</dbReference>
<dbReference type="PROSITE" id="PS50290">
    <property type="entry name" value="PI3_4_KINASE_3"/>
    <property type="match status" value="1"/>
</dbReference>
<keyword evidence="23" id="KW-1185">Reference proteome</keyword>
<dbReference type="Pfam" id="PF00792">
    <property type="entry name" value="PI3K_C2"/>
    <property type="match status" value="1"/>
</dbReference>
<evidence type="ECO:0000256" key="12">
    <source>
        <dbReference type="ARBA" id="ARBA00022982"/>
    </source>
</evidence>
<dbReference type="InterPro" id="IPR000403">
    <property type="entry name" value="PI3/4_kinase_cat_dom"/>
</dbReference>
<keyword evidence="6" id="KW-0808">Transferase</keyword>
<keyword evidence="11" id="KW-0067">ATP-binding</keyword>
<dbReference type="InterPro" id="IPR001263">
    <property type="entry name" value="PI3K_accessory_dom"/>
</dbReference>
<dbReference type="STRING" id="6277.A0A498SAV0"/>
<evidence type="ECO:0000256" key="11">
    <source>
        <dbReference type="ARBA" id="ARBA00022840"/>
    </source>
</evidence>
<dbReference type="GO" id="GO:0016477">
    <property type="term" value="P:cell migration"/>
    <property type="evidence" value="ECO:0007669"/>
    <property type="project" value="TreeGrafter"/>
</dbReference>
<dbReference type="InterPro" id="IPR029071">
    <property type="entry name" value="Ubiquitin-like_domsf"/>
</dbReference>
<dbReference type="PROSITE" id="PS00915">
    <property type="entry name" value="PI3_4_KINASE_1"/>
    <property type="match status" value="1"/>
</dbReference>
<dbReference type="SMART" id="SM00143">
    <property type="entry name" value="PI3K_p85B"/>
    <property type="match status" value="1"/>
</dbReference>
<dbReference type="PANTHER" id="PTHR10048">
    <property type="entry name" value="PHOSPHATIDYLINOSITOL KINASE"/>
    <property type="match status" value="1"/>
</dbReference>
<feature type="domain" description="PI3K/PI4K catalytic" evidence="17">
    <location>
        <begin position="760"/>
        <end position="1048"/>
    </location>
</feature>
<evidence type="ECO:0000259" key="18">
    <source>
        <dbReference type="PROSITE" id="PS51544"/>
    </source>
</evidence>
<dbReference type="InterPro" id="IPR003113">
    <property type="entry name" value="PI3K_ABD"/>
</dbReference>
<dbReference type="SMART" id="SM00146">
    <property type="entry name" value="PI3Kc"/>
    <property type="match status" value="1"/>
</dbReference>
<evidence type="ECO:0000256" key="15">
    <source>
        <dbReference type="ARBA" id="ARBA00023136"/>
    </source>
</evidence>
<keyword evidence="5" id="KW-0679">Respiratory chain</keyword>
<feature type="domain" description="PI3K-ABD" evidence="18">
    <location>
        <begin position="21"/>
        <end position="110"/>
    </location>
</feature>
<dbReference type="InterPro" id="IPR011009">
    <property type="entry name" value="Kinase-like_dom_sf"/>
</dbReference>
<dbReference type="Pfam" id="PF00794">
    <property type="entry name" value="PI3K_rbd"/>
    <property type="match status" value="1"/>
</dbReference>
<name>A0A498SAV0_ACAVI</name>
<dbReference type="Pfam" id="PF08122">
    <property type="entry name" value="NDUF_B12"/>
    <property type="match status" value="1"/>
</dbReference>
<evidence type="ECO:0000256" key="6">
    <source>
        <dbReference type="ARBA" id="ARBA00022679"/>
    </source>
</evidence>
<dbReference type="InterPro" id="IPR015433">
    <property type="entry name" value="PI3/4_kinase"/>
</dbReference>
<keyword evidence="8" id="KW-0547">Nucleotide-binding</keyword>
<dbReference type="GO" id="GO:0005886">
    <property type="term" value="C:plasma membrane"/>
    <property type="evidence" value="ECO:0007669"/>
    <property type="project" value="TreeGrafter"/>
</dbReference>
<evidence type="ECO:0000259" key="21">
    <source>
        <dbReference type="PROSITE" id="PS51547"/>
    </source>
</evidence>
<evidence type="ECO:0000259" key="17">
    <source>
        <dbReference type="PROSITE" id="PS50290"/>
    </source>
</evidence>
<dbReference type="EMBL" id="UPTC01000478">
    <property type="protein sequence ID" value="VBB28807.1"/>
    <property type="molecule type" value="Genomic_DNA"/>
</dbReference>
<dbReference type="SMART" id="SM00145">
    <property type="entry name" value="PI3Ka"/>
    <property type="match status" value="1"/>
</dbReference>
<dbReference type="Proteomes" id="UP000276991">
    <property type="component" value="Unassembled WGS sequence"/>
</dbReference>
<dbReference type="GO" id="GO:0022900">
    <property type="term" value="P:electron transport chain"/>
    <property type="evidence" value="ECO:0007669"/>
    <property type="project" value="InterPro"/>
</dbReference>
<keyword evidence="4" id="KW-0813">Transport</keyword>
<gene>
    <name evidence="22" type="ORF">NAV_LOCUS3637</name>
</gene>
<dbReference type="InterPro" id="IPR036940">
    <property type="entry name" value="PI3/4_kinase_cat_sf"/>
</dbReference>
<dbReference type="GO" id="GO:0048015">
    <property type="term" value="P:phosphatidylinositol-mediated signaling"/>
    <property type="evidence" value="ECO:0007669"/>
    <property type="project" value="TreeGrafter"/>
</dbReference>
<evidence type="ECO:0000256" key="8">
    <source>
        <dbReference type="ARBA" id="ARBA00022741"/>
    </source>
</evidence>
<evidence type="ECO:0000256" key="10">
    <source>
        <dbReference type="ARBA" id="ARBA00022792"/>
    </source>
</evidence>
<accession>A0A498SAV0</accession>
<dbReference type="InterPro" id="IPR002420">
    <property type="entry name" value="PI3K-type_C2_dom"/>
</dbReference>
<dbReference type="FunFam" id="1.10.1070.11:FF:000001">
    <property type="entry name" value="Phosphatidylinositol 4,5-bisphosphate 3-kinase catalytic subunit"/>
    <property type="match status" value="1"/>
</dbReference>
<dbReference type="GO" id="GO:0043491">
    <property type="term" value="P:phosphatidylinositol 3-kinase/protein kinase B signal transduction"/>
    <property type="evidence" value="ECO:0007669"/>
    <property type="project" value="TreeGrafter"/>
</dbReference>
<keyword evidence="10" id="KW-0999">Mitochondrion inner membrane</keyword>
<dbReference type="PROSITE" id="PS51547">
    <property type="entry name" value="C2_PI3K"/>
    <property type="match status" value="1"/>
</dbReference>
<protein>
    <submittedName>
        <fullName evidence="22">Uncharacterized protein</fullName>
    </submittedName>
</protein>
<dbReference type="SMART" id="SM00144">
    <property type="entry name" value="PI3K_rbd"/>
    <property type="match status" value="1"/>
</dbReference>
<evidence type="ECO:0000256" key="1">
    <source>
        <dbReference type="ARBA" id="ARBA00003195"/>
    </source>
</evidence>
<evidence type="ECO:0000256" key="7">
    <source>
        <dbReference type="ARBA" id="ARBA00022692"/>
    </source>
</evidence>
<dbReference type="PANTHER" id="PTHR10048:SF111">
    <property type="entry name" value="PHOSPHATIDYLINOSITOL 3-KINASE AGE-1"/>
    <property type="match status" value="1"/>
</dbReference>
<dbReference type="GO" id="GO:0035005">
    <property type="term" value="F:1-phosphatidylinositol-4-phosphate 3-kinase activity"/>
    <property type="evidence" value="ECO:0007669"/>
    <property type="project" value="TreeGrafter"/>
</dbReference>
<dbReference type="GO" id="GO:0005942">
    <property type="term" value="C:phosphatidylinositol 3-kinase complex"/>
    <property type="evidence" value="ECO:0007669"/>
    <property type="project" value="TreeGrafter"/>
</dbReference>
<evidence type="ECO:0000256" key="14">
    <source>
        <dbReference type="ARBA" id="ARBA00023128"/>
    </source>
</evidence>
<dbReference type="GO" id="GO:0016303">
    <property type="term" value="F:1-phosphatidylinositol-3-kinase activity"/>
    <property type="evidence" value="ECO:0007669"/>
    <property type="project" value="TreeGrafter"/>
</dbReference>
<feature type="domain" description="PI3K-RBD" evidence="20">
    <location>
        <begin position="191"/>
        <end position="292"/>
    </location>
</feature>
<dbReference type="SMART" id="SM00142">
    <property type="entry name" value="PI3K_C2"/>
    <property type="match status" value="1"/>
</dbReference>
<evidence type="ECO:0000256" key="13">
    <source>
        <dbReference type="ARBA" id="ARBA00022989"/>
    </source>
</evidence>
<organism evidence="22 23">
    <name type="scientific">Acanthocheilonema viteae</name>
    <name type="common">Filarial nematode worm</name>
    <name type="synonym">Dipetalonema viteae</name>
    <dbReference type="NCBI Taxonomy" id="6277"/>
    <lineage>
        <taxon>Eukaryota</taxon>
        <taxon>Metazoa</taxon>
        <taxon>Ecdysozoa</taxon>
        <taxon>Nematoda</taxon>
        <taxon>Chromadorea</taxon>
        <taxon>Rhabditida</taxon>
        <taxon>Spirurina</taxon>
        <taxon>Spiruromorpha</taxon>
        <taxon>Filarioidea</taxon>
        <taxon>Onchocercidae</taxon>
        <taxon>Acanthocheilonema</taxon>
    </lineage>
</organism>
<dbReference type="SUPFAM" id="SSF48371">
    <property type="entry name" value="ARM repeat"/>
    <property type="match status" value="1"/>
</dbReference>
<dbReference type="SUPFAM" id="SSF49562">
    <property type="entry name" value="C2 domain (Calcium/lipid-binding domain, CaLB)"/>
    <property type="match status" value="1"/>
</dbReference>
<dbReference type="GO" id="GO:0005524">
    <property type="term" value="F:ATP binding"/>
    <property type="evidence" value="ECO:0007669"/>
    <property type="project" value="UniProtKB-KW"/>
</dbReference>
<dbReference type="PROSITE" id="PS00916">
    <property type="entry name" value="PI3_4_KINASE_2"/>
    <property type="match status" value="1"/>
</dbReference>
<keyword evidence="7" id="KW-0812">Transmembrane</keyword>
<dbReference type="PROSITE" id="PS51546">
    <property type="entry name" value="PI3K_RBD"/>
    <property type="match status" value="1"/>
</dbReference>
<dbReference type="Gene3D" id="2.60.40.150">
    <property type="entry name" value="C2 domain"/>
    <property type="match status" value="1"/>
</dbReference>
<evidence type="ECO:0000256" key="2">
    <source>
        <dbReference type="ARBA" id="ARBA00004298"/>
    </source>
</evidence>
<feature type="domain" description="C2 PI3K-type" evidence="21">
    <location>
        <begin position="335"/>
        <end position="487"/>
    </location>
</feature>
<comment type="similarity">
    <text evidence="16">Belongs to the PI3/PI4-kinase family.</text>
</comment>
<keyword evidence="13" id="KW-1133">Transmembrane helix</keyword>
<keyword evidence="15" id="KW-0472">Membrane</keyword>
<dbReference type="OrthoDB" id="67688at2759"/>
<dbReference type="InterPro" id="IPR000341">
    <property type="entry name" value="PI3K_Ras-bd_dom"/>
</dbReference>